<keyword evidence="2 3" id="KW-0040">ANK repeat</keyword>
<dbReference type="EMBL" id="CANTFL010000554">
    <property type="protein sequence ID" value="CAI5724558.1"/>
    <property type="molecule type" value="Genomic_DNA"/>
</dbReference>
<dbReference type="SMART" id="SM00248">
    <property type="entry name" value="ANK"/>
    <property type="match status" value="6"/>
</dbReference>
<keyword evidence="1" id="KW-0677">Repeat</keyword>
<dbReference type="Gene3D" id="3.30.450.40">
    <property type="match status" value="1"/>
</dbReference>
<dbReference type="Pfam" id="PF12796">
    <property type="entry name" value="Ank_2"/>
    <property type="match status" value="3"/>
</dbReference>
<evidence type="ECO:0000259" key="5">
    <source>
        <dbReference type="PROSITE" id="PS51459"/>
    </source>
</evidence>
<evidence type="ECO:0000313" key="6">
    <source>
        <dbReference type="EMBL" id="CAI5724558.1"/>
    </source>
</evidence>
<dbReference type="Gene3D" id="1.10.3290.10">
    <property type="entry name" value="Fido-like domain"/>
    <property type="match status" value="1"/>
</dbReference>
<dbReference type="InterPro" id="IPR002110">
    <property type="entry name" value="Ankyrin_rpt"/>
</dbReference>
<feature type="repeat" description="ANK" evidence="3">
    <location>
        <begin position="162"/>
        <end position="194"/>
    </location>
</feature>
<evidence type="ECO:0000256" key="2">
    <source>
        <dbReference type="ARBA" id="ARBA00023043"/>
    </source>
</evidence>
<dbReference type="InterPro" id="IPR036597">
    <property type="entry name" value="Fido-like_dom_sf"/>
</dbReference>
<accession>A0AAV0TNT7</accession>
<dbReference type="Pfam" id="PF02661">
    <property type="entry name" value="Fic"/>
    <property type="match status" value="1"/>
</dbReference>
<dbReference type="InterPro" id="IPR029016">
    <property type="entry name" value="GAF-like_dom_sf"/>
</dbReference>
<dbReference type="Gene3D" id="1.25.40.20">
    <property type="entry name" value="Ankyrin repeat-containing domain"/>
    <property type="match status" value="3"/>
</dbReference>
<feature type="domain" description="Fido" evidence="5">
    <location>
        <begin position="873"/>
        <end position="1011"/>
    </location>
</feature>
<dbReference type="PROSITE" id="PS51459">
    <property type="entry name" value="FIDO"/>
    <property type="match status" value="1"/>
</dbReference>
<evidence type="ECO:0000256" key="1">
    <source>
        <dbReference type="ARBA" id="ARBA00022737"/>
    </source>
</evidence>
<feature type="repeat" description="ANK" evidence="3">
    <location>
        <begin position="45"/>
        <end position="77"/>
    </location>
</feature>
<dbReference type="PANTHER" id="PTHR24171">
    <property type="entry name" value="ANKYRIN REPEAT DOMAIN-CONTAINING PROTEIN 39-RELATED"/>
    <property type="match status" value="1"/>
</dbReference>
<dbReference type="PROSITE" id="PS50088">
    <property type="entry name" value="ANK_REPEAT"/>
    <property type="match status" value="3"/>
</dbReference>
<sequence length="1030" mass="114450">MELDSSLRAPSPSTAMCYAAAEGDLKAVRRLREEHGADVNAVDANRRTPLHIAVCNEHVEMTSYLLQCGANAEVLDRRGRSAIDCAVETRNVAILRLLERAHHGKVPVFATPFGSSDERREIRRCPSRSDVEGFFQAVQQGNTDQVKRSWLSGMEVNVADDRGRTSLHVAVENGQLGVIELLLSAGVNTDVADASGRLPITIAQEKQQLGILDMLHTHQKKLLMSHHVKSSEEARNIALAFRAAKRGEMENLQRLVPAVVRPDVEDYDMRTLLHVASAEGQLQTAKYLVQCGANVNLLDRWGSSPLSEAVDFAHNELARFLTANRATACGFRATVAVDHIDTATLDEALEFTLRVITRDPWLIGQVRCPVMDDDNSCLLLMHSIWQKNSSATQQQREMRSALSPRSLKDRPVDTAALWASAIQRYRKVSSAVMIDPGQGHIGNVYCSQQPAWLETHKAQQSGFFLLPHARQAGFQTIVSVPMICKMSTIAVISWYSDRSISEDQHELQRIQRVVRSVMILSTLRQELQTADSFTVGVGRISQFQYCQMLDNAITANGELTDSSILREDLDVCDTMPLALEWGLFDTVDKLATSMSSEDHTAVISILRSLVMLLCNGLFDDVFCLPGPGDRLELLDEASLKRLVEECDGKIRTKWALLGHVKYYLQYLYAVSPTEAELFGDVYELFNKVEQYSNKQAPSDEKTKSVAMHSIEIDDAEIDVGPDTSLPAESAQLAVSECVLCKFNVSGHIHPGQEQNTAIPVSVEKTSLQAKSSQSPHGKALFGHPENPKSPVYRQIEQLQEKLQDQYDAFKRKAELAGCCEGAECVTFTSSDLYDAIGSAHETPGMCRNASADNPRKPILDVISEVMHDTSCVITRDQLFALHRCLLPATSGQAGVIRTDAAVGYASPRIYRVFLPAGEIDTALDNFISALNDAGRWERRPLLRAYYAFAVLVFYIHPFHDGNGRCARLLGNLVCKKLGFPTLLRAADKTIELAEVMQKAIVTTEIVRNTRRQNRQTRVLSTRRENTSMWF</sequence>
<protein>
    <recommendedName>
        <fullName evidence="5">Fido domain-containing protein</fullName>
    </recommendedName>
</protein>
<reference evidence="6" key="1">
    <citation type="submission" date="2022-12" db="EMBL/GenBank/DDBJ databases">
        <authorList>
            <person name="Webb A."/>
        </authorList>
    </citation>
    <scope>NUCLEOTIDE SEQUENCE</scope>
    <source>
        <strain evidence="6">Hp1</strain>
    </source>
</reference>
<proteinExistence type="predicted"/>
<dbReference type="InterPro" id="IPR003812">
    <property type="entry name" value="Fido"/>
</dbReference>
<dbReference type="AlphaFoldDB" id="A0AAV0TNT7"/>
<evidence type="ECO:0000256" key="3">
    <source>
        <dbReference type="PROSITE-ProRule" id="PRU00023"/>
    </source>
</evidence>
<evidence type="ECO:0000313" key="7">
    <source>
        <dbReference type="Proteomes" id="UP001162031"/>
    </source>
</evidence>
<keyword evidence="7" id="KW-1185">Reference proteome</keyword>
<gene>
    <name evidence="6" type="ORF">HBR001_LOCUS3391</name>
</gene>
<feature type="compositionally biased region" description="Polar residues" evidence="4">
    <location>
        <begin position="766"/>
        <end position="775"/>
    </location>
</feature>
<dbReference type="PROSITE" id="PS50297">
    <property type="entry name" value="ANK_REP_REGION"/>
    <property type="match status" value="3"/>
</dbReference>
<dbReference type="InterPro" id="IPR036770">
    <property type="entry name" value="Ankyrin_rpt-contain_sf"/>
</dbReference>
<dbReference type="SUPFAM" id="SSF140931">
    <property type="entry name" value="Fic-like"/>
    <property type="match status" value="1"/>
</dbReference>
<dbReference type="SUPFAM" id="SSF48403">
    <property type="entry name" value="Ankyrin repeat"/>
    <property type="match status" value="1"/>
</dbReference>
<evidence type="ECO:0000256" key="4">
    <source>
        <dbReference type="SAM" id="MobiDB-lite"/>
    </source>
</evidence>
<dbReference type="Proteomes" id="UP001162031">
    <property type="component" value="Unassembled WGS sequence"/>
</dbReference>
<feature type="region of interest" description="Disordered" evidence="4">
    <location>
        <begin position="766"/>
        <end position="789"/>
    </location>
</feature>
<name>A0AAV0TNT7_HYABA</name>
<comment type="caution">
    <text evidence="6">The sequence shown here is derived from an EMBL/GenBank/DDBJ whole genome shotgun (WGS) entry which is preliminary data.</text>
</comment>
<feature type="repeat" description="ANK" evidence="3">
    <location>
        <begin position="268"/>
        <end position="300"/>
    </location>
</feature>
<organism evidence="6 7">
    <name type="scientific">Hyaloperonospora brassicae</name>
    <name type="common">Brassica downy mildew</name>
    <name type="synonym">Peronospora brassicae</name>
    <dbReference type="NCBI Taxonomy" id="162125"/>
    <lineage>
        <taxon>Eukaryota</taxon>
        <taxon>Sar</taxon>
        <taxon>Stramenopiles</taxon>
        <taxon>Oomycota</taxon>
        <taxon>Peronosporomycetes</taxon>
        <taxon>Peronosporales</taxon>
        <taxon>Peronosporaceae</taxon>
        <taxon>Hyaloperonospora</taxon>
    </lineage>
</organism>